<evidence type="ECO:0000256" key="2">
    <source>
        <dbReference type="ARBA" id="ARBA00022908"/>
    </source>
</evidence>
<dbReference type="InterPro" id="IPR050090">
    <property type="entry name" value="Tyrosine_recombinase_XerCD"/>
</dbReference>
<dbReference type="GO" id="GO:0015074">
    <property type="term" value="P:DNA integration"/>
    <property type="evidence" value="ECO:0007669"/>
    <property type="project" value="UniProtKB-KW"/>
</dbReference>
<dbReference type="CDD" id="cd00796">
    <property type="entry name" value="INT_Rci_Hp1_C"/>
    <property type="match status" value="1"/>
</dbReference>
<dbReference type="AlphaFoldDB" id="A0A2Z5FT79"/>
<keyword evidence="2" id="KW-0229">DNA integration</keyword>
<feature type="domain" description="Core-binding (CB)" evidence="7">
    <location>
        <begin position="68"/>
        <end position="147"/>
    </location>
</feature>
<evidence type="ECO:0000313" key="8">
    <source>
        <dbReference type="EMBL" id="AXC09635.1"/>
    </source>
</evidence>
<comment type="similarity">
    <text evidence="1">Belongs to the 'phage' integrase family.</text>
</comment>
<dbReference type="InterPro" id="IPR013762">
    <property type="entry name" value="Integrase-like_cat_sf"/>
</dbReference>
<dbReference type="OrthoDB" id="9803188at2"/>
<proteinExistence type="inferred from homology"/>
<dbReference type="GO" id="GO:0003677">
    <property type="term" value="F:DNA binding"/>
    <property type="evidence" value="ECO:0007669"/>
    <property type="project" value="UniProtKB-UniRule"/>
</dbReference>
<dbReference type="PANTHER" id="PTHR30349:SF64">
    <property type="entry name" value="PROPHAGE INTEGRASE INTD-RELATED"/>
    <property type="match status" value="1"/>
</dbReference>
<dbReference type="SUPFAM" id="SSF56349">
    <property type="entry name" value="DNA breaking-rejoining enzymes"/>
    <property type="match status" value="1"/>
</dbReference>
<dbReference type="PROSITE" id="PS51900">
    <property type="entry name" value="CB"/>
    <property type="match status" value="1"/>
</dbReference>
<evidence type="ECO:0000259" key="6">
    <source>
        <dbReference type="PROSITE" id="PS51898"/>
    </source>
</evidence>
<dbReference type="InterPro" id="IPR044068">
    <property type="entry name" value="CB"/>
</dbReference>
<dbReference type="InterPro" id="IPR010998">
    <property type="entry name" value="Integrase_recombinase_N"/>
</dbReference>
<keyword evidence="9" id="KW-1185">Reference proteome</keyword>
<dbReference type="EMBL" id="CP030840">
    <property type="protein sequence ID" value="AXC09635.1"/>
    <property type="molecule type" value="Genomic_DNA"/>
</dbReference>
<evidence type="ECO:0000256" key="4">
    <source>
        <dbReference type="ARBA" id="ARBA00023172"/>
    </source>
</evidence>
<dbReference type="PROSITE" id="PS51898">
    <property type="entry name" value="TYR_RECOMBINASE"/>
    <property type="match status" value="1"/>
</dbReference>
<evidence type="ECO:0000259" key="7">
    <source>
        <dbReference type="PROSITE" id="PS51900"/>
    </source>
</evidence>
<dbReference type="Gene3D" id="1.10.150.130">
    <property type="match status" value="1"/>
</dbReference>
<dbReference type="PANTHER" id="PTHR30349">
    <property type="entry name" value="PHAGE INTEGRASE-RELATED"/>
    <property type="match status" value="1"/>
</dbReference>
<name>A0A2Z5FT79_9BACT</name>
<dbReference type="GO" id="GO:0006310">
    <property type="term" value="P:DNA recombination"/>
    <property type="evidence" value="ECO:0007669"/>
    <property type="project" value="UniProtKB-KW"/>
</dbReference>
<protein>
    <submittedName>
        <fullName evidence="8">Integrase</fullName>
    </submittedName>
</protein>
<dbReference type="InterPro" id="IPR011010">
    <property type="entry name" value="DNA_brk_join_enz"/>
</dbReference>
<dbReference type="KEGG" id="abas:ACPOL_0250"/>
<dbReference type="RefSeq" id="WP_114205434.1">
    <property type="nucleotide sequence ID" value="NZ_CP030840.1"/>
</dbReference>
<dbReference type="Gene3D" id="1.10.443.10">
    <property type="entry name" value="Intergrase catalytic core"/>
    <property type="match status" value="1"/>
</dbReference>
<dbReference type="Pfam" id="PF00589">
    <property type="entry name" value="Phage_integrase"/>
    <property type="match status" value="1"/>
</dbReference>
<keyword evidence="3 5" id="KW-0238">DNA-binding</keyword>
<evidence type="ECO:0000256" key="1">
    <source>
        <dbReference type="ARBA" id="ARBA00008857"/>
    </source>
</evidence>
<organism evidence="8 9">
    <name type="scientific">Acidisarcina polymorpha</name>
    <dbReference type="NCBI Taxonomy" id="2211140"/>
    <lineage>
        <taxon>Bacteria</taxon>
        <taxon>Pseudomonadati</taxon>
        <taxon>Acidobacteriota</taxon>
        <taxon>Terriglobia</taxon>
        <taxon>Terriglobales</taxon>
        <taxon>Acidobacteriaceae</taxon>
        <taxon>Acidisarcina</taxon>
    </lineage>
</organism>
<gene>
    <name evidence="8" type="ORF">ACPOL_0250</name>
</gene>
<dbReference type="Proteomes" id="UP000253606">
    <property type="component" value="Chromosome"/>
</dbReference>
<reference evidence="8 9" key="1">
    <citation type="journal article" date="2018" name="Front. Microbiol.">
        <title>Hydrolytic Capabilities as a Key to Environmental Success: Chitinolytic and Cellulolytic Acidobacteria From Acidic Sub-arctic Soils and Boreal Peatlands.</title>
        <authorList>
            <person name="Belova S.E."/>
            <person name="Ravin N.V."/>
            <person name="Pankratov T.A."/>
            <person name="Rakitin A.L."/>
            <person name="Ivanova A.A."/>
            <person name="Beletsky A.V."/>
            <person name="Mardanov A.V."/>
            <person name="Sinninghe Damste J.S."/>
            <person name="Dedysh S.N."/>
        </authorList>
    </citation>
    <scope>NUCLEOTIDE SEQUENCE [LARGE SCALE GENOMIC DNA]</scope>
    <source>
        <strain evidence="8 9">SBC82</strain>
    </source>
</reference>
<evidence type="ECO:0000256" key="3">
    <source>
        <dbReference type="ARBA" id="ARBA00023125"/>
    </source>
</evidence>
<keyword evidence="4" id="KW-0233">DNA recombination</keyword>
<feature type="domain" description="Tyr recombinase" evidence="6">
    <location>
        <begin position="168"/>
        <end position="332"/>
    </location>
</feature>
<evidence type="ECO:0000313" key="9">
    <source>
        <dbReference type="Proteomes" id="UP000253606"/>
    </source>
</evidence>
<accession>A0A2Z5FT79</accession>
<sequence>MPKAKVRDGVFQRIDRPGWWVSFVDATGARKKVKVQASTRTQALTALQGFKTKAQQERILGVKHTSDITVEALFVRYKRHQKMRIRPTTFERLDTILKTLVSHLPSRAKDITKRIVSEFISERSTEVAAGTVTKEMSVLKHALKLAVEWELLHENPALGAKLPRIPEGRTRYLTPLELKMALEAAPEWMRAPIAMAAFTGMRRGELLSLRWIDVDIPNRRLYLRETKNGSLRVLVLNELAALVLMSLPVGQPSGPVFGDVDAHKLTVYTRRLFGAVGIQDASFHSLRHTHASWLAMEGVNLHTIGQMLGHRTPRMTTRYAHLSPEYMAISAGKLDRVFGDVLPVNNAQTEEKGRTLVPTESPL</sequence>
<evidence type="ECO:0000256" key="5">
    <source>
        <dbReference type="PROSITE-ProRule" id="PRU01248"/>
    </source>
</evidence>
<dbReference type="InterPro" id="IPR002104">
    <property type="entry name" value="Integrase_catalytic"/>
</dbReference>